<dbReference type="Gene3D" id="3.40.50.1580">
    <property type="entry name" value="Nucleoside phosphorylase domain"/>
    <property type="match status" value="1"/>
</dbReference>
<dbReference type="GO" id="GO:0019284">
    <property type="term" value="P:L-methionine salvage from S-adenosylmethionine"/>
    <property type="evidence" value="ECO:0007669"/>
    <property type="project" value="TreeGrafter"/>
</dbReference>
<keyword evidence="4" id="KW-1185">Reference proteome</keyword>
<feature type="compositionally biased region" description="Basic and acidic residues" evidence="1">
    <location>
        <begin position="538"/>
        <end position="550"/>
    </location>
</feature>
<dbReference type="GO" id="GO:0005829">
    <property type="term" value="C:cytosol"/>
    <property type="evidence" value="ECO:0007669"/>
    <property type="project" value="TreeGrafter"/>
</dbReference>
<dbReference type="GO" id="GO:0008782">
    <property type="term" value="F:adenosylhomocysteine nucleosidase activity"/>
    <property type="evidence" value="ECO:0007669"/>
    <property type="project" value="TreeGrafter"/>
</dbReference>
<evidence type="ECO:0000259" key="2">
    <source>
        <dbReference type="Pfam" id="PF01048"/>
    </source>
</evidence>
<evidence type="ECO:0000313" key="4">
    <source>
        <dbReference type="Proteomes" id="UP000225706"/>
    </source>
</evidence>
<sequence length="550" mass="61494">MAAAITVESENQTISKREPPEVHVKVLELENLPSLSKPWKDIRNQYQPVDVLLLTVKDCEFLSCLSYLNEGFVKSNPPTLGTVYFGNIGDDEVVKVAVMKCDMGSSTPGGSLVVVPKAVRSLRPKAVFNVGFCASLNEEKAKLGDVVVCSKLITYAFITRTGNRIKERRVKVPLKRDLANLVKNIGDGWKPPLKNSTGQKVELRKDGVFLSDPEVVNNRKRRAELIKRYPEATAIEMEGEGLFVAAHDLNIEWIVIKGVSNLADGKKSETDHWRPFASLMAASLVAHTLKDAYVFESWPHFEDDSDTEGRRMPPSPSFPNPKRIKVAAENFERHYNGRWATKRPGPKQCHSENEENMEASYDTATEDDLLGKSEDNEQIPLYQMPSRTCPESLQYRARAKIRADEDFKNEIKQILNNAEQETVKAIMCFYEREIGRFNTEIKKRKRAKTAGTLNTKNCSYKSTPYGLLGDRTMARTVLSSSSSGDDSDEEIDTLGSRWSSIPFLGPGPKKRKEAADDPDEESSTPKKRRSLFSPSDPGPEKSKAKAGDSV</sequence>
<dbReference type="AlphaFoldDB" id="A0A2B4S997"/>
<dbReference type="PANTHER" id="PTHR46832">
    <property type="entry name" value="5'-METHYLTHIOADENOSINE/S-ADENOSYLHOMOCYSTEINE NUCLEOSIDASE"/>
    <property type="match status" value="1"/>
</dbReference>
<organism evidence="3 4">
    <name type="scientific">Stylophora pistillata</name>
    <name type="common">Smooth cauliflower coral</name>
    <dbReference type="NCBI Taxonomy" id="50429"/>
    <lineage>
        <taxon>Eukaryota</taxon>
        <taxon>Metazoa</taxon>
        <taxon>Cnidaria</taxon>
        <taxon>Anthozoa</taxon>
        <taxon>Hexacorallia</taxon>
        <taxon>Scleractinia</taxon>
        <taxon>Astrocoeniina</taxon>
        <taxon>Pocilloporidae</taxon>
        <taxon>Stylophora</taxon>
    </lineage>
</organism>
<feature type="region of interest" description="Disordered" evidence="1">
    <location>
        <begin position="303"/>
        <end position="322"/>
    </location>
</feature>
<dbReference type="STRING" id="50429.A0A2B4S997"/>
<accession>A0A2B4S997</accession>
<name>A0A2B4S997_STYPI</name>
<feature type="domain" description="Nucleoside phosphorylase" evidence="2">
    <location>
        <begin position="78"/>
        <end position="273"/>
    </location>
</feature>
<dbReference type="Proteomes" id="UP000225706">
    <property type="component" value="Unassembled WGS sequence"/>
</dbReference>
<feature type="region of interest" description="Disordered" evidence="1">
    <location>
        <begin position="338"/>
        <end position="357"/>
    </location>
</feature>
<protein>
    <submittedName>
        <fullName evidence="3">5'-methylthioadenosine/S-adenosylhomocysteine nucleosidase</fullName>
    </submittedName>
</protein>
<proteinExistence type="predicted"/>
<dbReference type="EMBL" id="LSMT01000137">
    <property type="protein sequence ID" value="PFX25966.1"/>
    <property type="molecule type" value="Genomic_DNA"/>
</dbReference>
<dbReference type="OrthoDB" id="1577640at2759"/>
<dbReference type="InterPro" id="IPR000845">
    <property type="entry name" value="Nucleoside_phosphorylase_d"/>
</dbReference>
<dbReference type="InterPro" id="IPR035994">
    <property type="entry name" value="Nucleoside_phosphorylase_sf"/>
</dbReference>
<dbReference type="Pfam" id="PF01048">
    <property type="entry name" value="PNP_UDP_1"/>
    <property type="match status" value="1"/>
</dbReference>
<dbReference type="GO" id="GO:0009116">
    <property type="term" value="P:nucleoside metabolic process"/>
    <property type="evidence" value="ECO:0007669"/>
    <property type="project" value="InterPro"/>
</dbReference>
<dbReference type="GO" id="GO:0008930">
    <property type="term" value="F:methylthioadenosine nucleosidase activity"/>
    <property type="evidence" value="ECO:0007669"/>
    <property type="project" value="TreeGrafter"/>
</dbReference>
<dbReference type="PANTHER" id="PTHR46832:SF1">
    <property type="entry name" value="5'-METHYLTHIOADENOSINE_S-ADENOSYLHOMOCYSTEINE NUCLEOSIDASE"/>
    <property type="match status" value="1"/>
</dbReference>
<feature type="region of interest" description="Disordered" evidence="1">
    <location>
        <begin position="478"/>
        <end position="550"/>
    </location>
</feature>
<dbReference type="SUPFAM" id="SSF53167">
    <property type="entry name" value="Purine and uridine phosphorylases"/>
    <property type="match status" value="1"/>
</dbReference>
<reference evidence="4" key="1">
    <citation type="journal article" date="2017" name="bioRxiv">
        <title>Comparative analysis of the genomes of Stylophora pistillata and Acropora digitifera provides evidence for extensive differences between species of corals.</title>
        <authorList>
            <person name="Voolstra C.R."/>
            <person name="Li Y."/>
            <person name="Liew Y.J."/>
            <person name="Baumgarten S."/>
            <person name="Zoccola D."/>
            <person name="Flot J.-F."/>
            <person name="Tambutte S."/>
            <person name="Allemand D."/>
            <person name="Aranda M."/>
        </authorList>
    </citation>
    <scope>NUCLEOTIDE SEQUENCE [LARGE SCALE GENOMIC DNA]</scope>
</reference>
<evidence type="ECO:0000313" key="3">
    <source>
        <dbReference type="EMBL" id="PFX25966.1"/>
    </source>
</evidence>
<evidence type="ECO:0000256" key="1">
    <source>
        <dbReference type="SAM" id="MobiDB-lite"/>
    </source>
</evidence>
<gene>
    <name evidence="3" type="primary">mtnN</name>
    <name evidence="3" type="ORF">AWC38_SpisGene9378</name>
</gene>
<comment type="caution">
    <text evidence="3">The sequence shown here is derived from an EMBL/GenBank/DDBJ whole genome shotgun (WGS) entry which is preliminary data.</text>
</comment>